<dbReference type="AlphaFoldDB" id="A0A3B0U4B1"/>
<reference evidence="7" key="1">
    <citation type="submission" date="2018-06" db="EMBL/GenBank/DDBJ databases">
        <authorList>
            <person name="Zhirakovskaya E."/>
        </authorList>
    </citation>
    <scope>NUCLEOTIDE SEQUENCE</scope>
</reference>
<dbReference type="Pfam" id="PF03279">
    <property type="entry name" value="Lip_A_acyltrans"/>
    <property type="match status" value="1"/>
</dbReference>
<sequence>MPFLGRSASMSIGAVRLALKMDVPICFCVVTRDKNNTNHRLVIEKPFELTKTTNTSKDITDNLVQVTNVMGKYVSKFPQEYMWFYKIWKYSKQSTVVILSDGKIGHERQSQSVVRMLAKALAQRNIKLDSNVIKIVYKSKAASKTHSFLSSIIPAWISQGHLDYLKMFLTPDSYLKVVQAKADFVVSCGSSVAGLNYHFAKDHCAKAIAVLRPGISSLSVFDSVILPLHDKPNFKSTPKNVVFTKGSPNLITKEYLQEQSERLLNRYSHLKSKMRFKIGVFIGGDSANVYLSIKQMRVFVNQIKDIARQMNADILLTTSRRTPKSIESLLFRELKKDKHCPLMIQANQEDVPEAVGGMMGLSDLLIVSGDSLSMISEAASSGKKTIVFKPMGREILIKDSNKHESFAIKLHDKGYIFSTDVKHIGQTISNIIMSKIQTRKLDDNKVIFEALKHVI</sequence>
<evidence type="ECO:0000256" key="2">
    <source>
        <dbReference type="ARBA" id="ARBA00022475"/>
    </source>
</evidence>
<keyword evidence="2" id="KW-1003">Cell membrane</keyword>
<dbReference type="InterPro" id="IPR004960">
    <property type="entry name" value="LipA_acyltrans"/>
</dbReference>
<evidence type="ECO:0000313" key="7">
    <source>
        <dbReference type="EMBL" id="VAW19289.1"/>
    </source>
</evidence>
<comment type="subcellular location">
    <subcellularLocation>
        <location evidence="1">Cell inner membrane</location>
    </subcellularLocation>
</comment>
<dbReference type="PANTHER" id="PTHR30606:SF10">
    <property type="entry name" value="PHOSPHATIDYLINOSITOL MANNOSIDE ACYLTRANSFERASE"/>
    <property type="match status" value="1"/>
</dbReference>
<proteinExistence type="predicted"/>
<keyword evidence="6" id="KW-0012">Acyltransferase</keyword>
<dbReference type="Pfam" id="PF06258">
    <property type="entry name" value="Mito_fiss_Elm1"/>
    <property type="match status" value="1"/>
</dbReference>
<evidence type="ECO:0000256" key="4">
    <source>
        <dbReference type="ARBA" id="ARBA00022679"/>
    </source>
</evidence>
<evidence type="ECO:0000256" key="3">
    <source>
        <dbReference type="ARBA" id="ARBA00022519"/>
    </source>
</evidence>
<dbReference type="EMBL" id="UOEN01000461">
    <property type="protein sequence ID" value="VAW19289.1"/>
    <property type="molecule type" value="Genomic_DNA"/>
</dbReference>
<evidence type="ECO:0000256" key="6">
    <source>
        <dbReference type="ARBA" id="ARBA00023315"/>
    </source>
</evidence>
<name>A0A3B0U4B1_9ZZZZ</name>
<keyword evidence="5" id="KW-0472">Membrane</keyword>
<gene>
    <name evidence="7" type="ORF">MNBD_BACTEROID05-411</name>
</gene>
<dbReference type="GO" id="GO:0008610">
    <property type="term" value="P:lipid biosynthetic process"/>
    <property type="evidence" value="ECO:0007669"/>
    <property type="project" value="UniProtKB-ARBA"/>
</dbReference>
<keyword evidence="4" id="KW-0808">Transferase</keyword>
<evidence type="ECO:0000256" key="1">
    <source>
        <dbReference type="ARBA" id="ARBA00004533"/>
    </source>
</evidence>
<accession>A0A3B0U4B1</accession>
<protein>
    <submittedName>
        <fullName evidence="7">Uncharacterized protein</fullName>
    </submittedName>
</protein>
<evidence type="ECO:0000256" key="5">
    <source>
        <dbReference type="ARBA" id="ARBA00023136"/>
    </source>
</evidence>
<dbReference type="InterPro" id="IPR009367">
    <property type="entry name" value="Elm1-like"/>
</dbReference>
<organism evidence="7">
    <name type="scientific">hydrothermal vent metagenome</name>
    <dbReference type="NCBI Taxonomy" id="652676"/>
    <lineage>
        <taxon>unclassified sequences</taxon>
        <taxon>metagenomes</taxon>
        <taxon>ecological metagenomes</taxon>
    </lineage>
</organism>
<dbReference type="GO" id="GO:0005886">
    <property type="term" value="C:plasma membrane"/>
    <property type="evidence" value="ECO:0007669"/>
    <property type="project" value="UniProtKB-SubCell"/>
</dbReference>
<dbReference type="GO" id="GO:1901137">
    <property type="term" value="P:carbohydrate derivative biosynthetic process"/>
    <property type="evidence" value="ECO:0007669"/>
    <property type="project" value="UniProtKB-ARBA"/>
</dbReference>
<keyword evidence="3" id="KW-0997">Cell inner membrane</keyword>
<dbReference type="GO" id="GO:0016746">
    <property type="term" value="F:acyltransferase activity"/>
    <property type="evidence" value="ECO:0007669"/>
    <property type="project" value="UniProtKB-KW"/>
</dbReference>
<dbReference type="PANTHER" id="PTHR30606">
    <property type="entry name" value="LIPID A BIOSYNTHESIS LAUROYL ACYLTRANSFERASE"/>
    <property type="match status" value="1"/>
</dbReference>